<protein>
    <recommendedName>
        <fullName evidence="8">Protein downstream neighbor of Son</fullName>
    </recommendedName>
</protein>
<evidence type="ECO:0000256" key="5">
    <source>
        <dbReference type="SAM" id="MobiDB-lite"/>
    </source>
</evidence>
<dbReference type="PANTHER" id="PTHR12972:SF0">
    <property type="entry name" value="PROTEIN DOWNSTREAM NEIGHBOR OF SON"/>
    <property type="match status" value="1"/>
</dbReference>
<feature type="region of interest" description="Disordered" evidence="5">
    <location>
        <begin position="1"/>
        <end position="63"/>
    </location>
</feature>
<dbReference type="PANTHER" id="PTHR12972">
    <property type="entry name" value="DOWNSTREAM NEIGHBOR OF SON"/>
    <property type="match status" value="1"/>
</dbReference>
<keyword evidence="2" id="KW-0217">Developmental protein</keyword>
<gene>
    <name evidence="6" type="ORF">PIB30_002655</name>
</gene>
<dbReference type="InterPro" id="IPR024861">
    <property type="entry name" value="Donson"/>
</dbReference>
<sequence>MAKVATASSVPPSSLGIGSMPLKTGSMPKRKTPSELRGEQLKRASVVDHTDESSQPSANLTKIAGVEKRPKRLGLTGAPRYVETRVDGVFPAKKSRFRVVSGKDNAKENPSLEQTNNLDNISVFSPLDTKRQQGISCMENSVASAEVGKDGGLQASQTNEMCSQGKFLNVAELSSAADRSSGSAAAIDMGKALKGLAAFEPHVDSGFAANSSGKCGDMSSNFSGNFVSECQVAGQKAPLDLTLKTSMRVVSSSSVNWIHRSAVCGTMPSFQQSFSTNQNMRGSQGFKGLHSWMYPQSVLPPSLISALSSATADGELDFLSKRQSAWEESFRDLYYKLRKNMCGLFYVCTSQFVVMFTGGDGSGSSKCSCNAYISQSTRGLRSLLKEHDVCFSMPLCRSKVEQTSTEDLVELSEIEKQNLGQTRRLRSFSDVDNSPESLLTSLDLTVCYGRTCLVLFCTLSKRCFIKCMEMRRAEQIAASYNGYDWKDGDGEPAQGSPDGLSCSIEIKDTFLPPWIICGVCALLSSEGGRFEASFVTEPSTIGLNVALKSICEKLESKVVSSESMQNRSKILGIPEAAVTSSLWSSSLKGLKYCDDSYTASLSPV</sequence>
<keyword evidence="3" id="KW-0539">Nucleus</keyword>
<comment type="similarity">
    <text evidence="4">Belongs to the DONSON family.</text>
</comment>
<evidence type="ECO:0000313" key="7">
    <source>
        <dbReference type="Proteomes" id="UP001341840"/>
    </source>
</evidence>
<reference evidence="6 7" key="1">
    <citation type="journal article" date="2023" name="Plants (Basel)">
        <title>Bridging the Gap: Combining Genomics and Transcriptomics Approaches to Understand Stylosanthes scabra, an Orphan Legume from the Brazilian Caatinga.</title>
        <authorList>
            <person name="Ferreira-Neto J.R.C."/>
            <person name="da Silva M.D."/>
            <person name="Binneck E."/>
            <person name="de Melo N.F."/>
            <person name="da Silva R.H."/>
            <person name="de Melo A.L.T.M."/>
            <person name="Pandolfi V."/>
            <person name="Bustamante F.O."/>
            <person name="Brasileiro-Vidal A.C."/>
            <person name="Benko-Iseppon A.M."/>
        </authorList>
    </citation>
    <scope>NUCLEOTIDE SEQUENCE [LARGE SCALE GENOMIC DNA]</scope>
    <source>
        <tissue evidence="6">Leaves</tissue>
    </source>
</reference>
<evidence type="ECO:0000256" key="3">
    <source>
        <dbReference type="ARBA" id="ARBA00023242"/>
    </source>
</evidence>
<proteinExistence type="inferred from homology"/>
<evidence type="ECO:0000256" key="1">
    <source>
        <dbReference type="ARBA" id="ARBA00004123"/>
    </source>
</evidence>
<dbReference type="Proteomes" id="UP001341840">
    <property type="component" value="Unassembled WGS sequence"/>
</dbReference>
<evidence type="ECO:0000313" key="6">
    <source>
        <dbReference type="EMBL" id="MED6106202.1"/>
    </source>
</evidence>
<feature type="compositionally biased region" description="Polar residues" evidence="5">
    <location>
        <begin position="1"/>
        <end position="12"/>
    </location>
</feature>
<accession>A0ABU6Q2Z8</accession>
<feature type="compositionally biased region" description="Basic and acidic residues" evidence="5">
    <location>
        <begin position="32"/>
        <end position="52"/>
    </location>
</feature>
<comment type="caution">
    <text evidence="6">The sequence shown here is derived from an EMBL/GenBank/DDBJ whole genome shotgun (WGS) entry which is preliminary data.</text>
</comment>
<evidence type="ECO:0000256" key="2">
    <source>
        <dbReference type="ARBA" id="ARBA00022473"/>
    </source>
</evidence>
<organism evidence="6 7">
    <name type="scientific">Stylosanthes scabra</name>
    <dbReference type="NCBI Taxonomy" id="79078"/>
    <lineage>
        <taxon>Eukaryota</taxon>
        <taxon>Viridiplantae</taxon>
        <taxon>Streptophyta</taxon>
        <taxon>Embryophyta</taxon>
        <taxon>Tracheophyta</taxon>
        <taxon>Spermatophyta</taxon>
        <taxon>Magnoliopsida</taxon>
        <taxon>eudicotyledons</taxon>
        <taxon>Gunneridae</taxon>
        <taxon>Pentapetalae</taxon>
        <taxon>rosids</taxon>
        <taxon>fabids</taxon>
        <taxon>Fabales</taxon>
        <taxon>Fabaceae</taxon>
        <taxon>Papilionoideae</taxon>
        <taxon>50 kb inversion clade</taxon>
        <taxon>dalbergioids sensu lato</taxon>
        <taxon>Dalbergieae</taxon>
        <taxon>Pterocarpus clade</taxon>
        <taxon>Stylosanthes</taxon>
    </lineage>
</organism>
<evidence type="ECO:0000256" key="4">
    <source>
        <dbReference type="ARBA" id="ARBA00025806"/>
    </source>
</evidence>
<dbReference type="EMBL" id="JASCZI010000005">
    <property type="protein sequence ID" value="MED6106202.1"/>
    <property type="molecule type" value="Genomic_DNA"/>
</dbReference>
<comment type="subcellular location">
    <subcellularLocation>
        <location evidence="1">Nucleus</location>
    </subcellularLocation>
</comment>
<evidence type="ECO:0008006" key="8">
    <source>
        <dbReference type="Google" id="ProtNLM"/>
    </source>
</evidence>
<keyword evidence="7" id="KW-1185">Reference proteome</keyword>
<dbReference type="PRINTS" id="PR02064">
    <property type="entry name" value="DONSON"/>
</dbReference>
<name>A0ABU6Q2Z8_9FABA</name>